<dbReference type="SUPFAM" id="SSF56672">
    <property type="entry name" value="DNA/RNA polymerases"/>
    <property type="match status" value="1"/>
</dbReference>
<dbReference type="GO" id="GO:0071897">
    <property type="term" value="P:DNA biosynthetic process"/>
    <property type="evidence" value="ECO:0007669"/>
    <property type="project" value="UniProtKB-ARBA"/>
</dbReference>
<proteinExistence type="predicted"/>
<dbReference type="PANTHER" id="PTHR37984">
    <property type="entry name" value="PROTEIN CBG26694"/>
    <property type="match status" value="1"/>
</dbReference>
<protein>
    <recommendedName>
        <fullName evidence="3">Reverse transcriptase</fullName>
    </recommendedName>
</protein>
<dbReference type="Gene3D" id="3.30.70.270">
    <property type="match status" value="1"/>
</dbReference>
<accession>A0AA88LFV3</accession>
<dbReference type="Gene3D" id="3.10.10.10">
    <property type="entry name" value="HIV Type 1 Reverse Transcriptase, subunit A, domain 1"/>
    <property type="match status" value="1"/>
</dbReference>
<sequence length="264" mass="30209">MKLIKFILSLTYDSPAPMMRNETAKILDEYKDVFEGVGKLPGKCKIRLKEGAVPTVQPPKRVPNALQQKLKEELDCLESKGIIEKTSRPTKCINSIVVVQKPNRCLRICFDPVDHNKWVQQPQYPIPLFDNVVSKSSGTNRFFIIDARNGYWSMELDEESSLITTFSTSFGRYRWKHYPFRIKSAQGLIIDDIAGTAKDEDDHDAKLRIVLQQAREKGVKFNQEKCIFDAENIPYFGHLLTTKGIKAYPKKTKAITKLVSTRII</sequence>
<organism evidence="1 2">
    <name type="scientific">Artemia franciscana</name>
    <name type="common">Brine shrimp</name>
    <name type="synonym">Artemia sanfranciscana</name>
    <dbReference type="NCBI Taxonomy" id="6661"/>
    <lineage>
        <taxon>Eukaryota</taxon>
        <taxon>Metazoa</taxon>
        <taxon>Ecdysozoa</taxon>
        <taxon>Arthropoda</taxon>
        <taxon>Crustacea</taxon>
        <taxon>Branchiopoda</taxon>
        <taxon>Anostraca</taxon>
        <taxon>Artemiidae</taxon>
        <taxon>Artemia</taxon>
    </lineage>
</organism>
<keyword evidence="2" id="KW-1185">Reference proteome</keyword>
<dbReference type="InterPro" id="IPR043502">
    <property type="entry name" value="DNA/RNA_pol_sf"/>
</dbReference>
<evidence type="ECO:0000313" key="2">
    <source>
        <dbReference type="Proteomes" id="UP001187531"/>
    </source>
</evidence>
<dbReference type="PANTHER" id="PTHR37984:SF8">
    <property type="entry name" value="CCHC-TYPE DOMAIN-CONTAINING PROTEIN"/>
    <property type="match status" value="1"/>
</dbReference>
<evidence type="ECO:0008006" key="3">
    <source>
        <dbReference type="Google" id="ProtNLM"/>
    </source>
</evidence>
<dbReference type="CDD" id="cd01647">
    <property type="entry name" value="RT_LTR"/>
    <property type="match status" value="1"/>
</dbReference>
<comment type="caution">
    <text evidence="1">The sequence shown here is derived from an EMBL/GenBank/DDBJ whole genome shotgun (WGS) entry which is preliminary data.</text>
</comment>
<dbReference type="AlphaFoldDB" id="A0AA88LFV3"/>
<name>A0AA88LFV3_ARTSF</name>
<dbReference type="InterPro" id="IPR050951">
    <property type="entry name" value="Retrovirus_Pol_polyprotein"/>
</dbReference>
<dbReference type="EMBL" id="JAVRJZ010000007">
    <property type="protein sequence ID" value="KAK2720060.1"/>
    <property type="molecule type" value="Genomic_DNA"/>
</dbReference>
<dbReference type="Proteomes" id="UP001187531">
    <property type="component" value="Unassembled WGS sequence"/>
</dbReference>
<dbReference type="InterPro" id="IPR043128">
    <property type="entry name" value="Rev_trsase/Diguanyl_cyclase"/>
</dbReference>
<gene>
    <name evidence="1" type="ORF">QYM36_004089</name>
</gene>
<reference evidence="1" key="1">
    <citation type="submission" date="2023-07" db="EMBL/GenBank/DDBJ databases">
        <title>Chromosome-level genome assembly of Artemia franciscana.</title>
        <authorList>
            <person name="Jo E."/>
        </authorList>
    </citation>
    <scope>NUCLEOTIDE SEQUENCE</scope>
    <source>
        <tissue evidence="1">Whole body</tissue>
    </source>
</reference>
<evidence type="ECO:0000313" key="1">
    <source>
        <dbReference type="EMBL" id="KAK2720060.1"/>
    </source>
</evidence>